<evidence type="ECO:0000256" key="3">
    <source>
        <dbReference type="ARBA" id="ARBA00022729"/>
    </source>
</evidence>
<dbReference type="Pfam" id="PF04616">
    <property type="entry name" value="Glyco_hydro_43"/>
    <property type="match status" value="1"/>
</dbReference>
<proteinExistence type="inferred from homology"/>
<evidence type="ECO:0000256" key="6">
    <source>
        <dbReference type="ARBA" id="ARBA00023295"/>
    </source>
</evidence>
<dbReference type="CDD" id="cd09003">
    <property type="entry name" value="GH43_XynD-like"/>
    <property type="match status" value="1"/>
</dbReference>
<dbReference type="Pfam" id="PF03422">
    <property type="entry name" value="CBM_6"/>
    <property type="match status" value="1"/>
</dbReference>
<keyword evidence="2" id="KW-0858">Xylan degradation</keyword>
<dbReference type="Gene3D" id="2.60.120.260">
    <property type="entry name" value="Galactose-binding domain-like"/>
    <property type="match status" value="3"/>
</dbReference>
<dbReference type="PROSITE" id="PS51175">
    <property type="entry name" value="CBM6"/>
    <property type="match status" value="1"/>
</dbReference>
<comment type="caution">
    <text evidence="10">The sequence shown here is derived from an EMBL/GenBank/DDBJ whole genome shotgun (WGS) entry which is preliminary data.</text>
</comment>
<feature type="region of interest" description="Disordered" evidence="7">
    <location>
        <begin position="243"/>
        <end position="264"/>
    </location>
</feature>
<dbReference type="SUPFAM" id="SSF75005">
    <property type="entry name" value="Arabinanase/levansucrase/invertase"/>
    <property type="match status" value="1"/>
</dbReference>
<protein>
    <submittedName>
        <fullName evidence="10">Family 43 glycosylhydrolase</fullName>
    </submittedName>
</protein>
<dbReference type="InterPro" id="IPR052176">
    <property type="entry name" value="Glycosyl_Hydrlase_43_Enz"/>
</dbReference>
<dbReference type="GO" id="GO:0030246">
    <property type="term" value="F:carbohydrate binding"/>
    <property type="evidence" value="ECO:0007669"/>
    <property type="project" value="InterPro"/>
</dbReference>
<sequence length="1007" mass="105381">MNLRRGTRGLAAVTALGTAAAALALTSASPGAQAATPQGGQVIANGGFEGGLWTANETGEVSVVADPVDSTNRVIRATGRATTGSGPGIELGGRMSAGTTYTLSWRVFYDGADAPATKSFNATARYASAQKDEYGPYNLHVNLVQAAGVAKGAWRTVTGEFTIPADRTDVSRFRLFFETPWTASPSPTADLFDFMVDDVVLTEKGTTRNLVSGGTFDDQAVAPWTTRGAASGIAATTTDKASGSSSLLVSGRTDSTSGAAQSVPVEPGATYDASFKVKYADAAAAGSVPFALTADYGSATGGAQYVVLGSKAVTKDAWTTVTASFTVPQRDVRSLQLFVENGSQIAGFPTSFWLDDVSVTKTGGSTTPPPAPTYTDDLERTANTATDFGAFAKTPGRGNPLVTQNFGADPWAMEYDGRLYVYTTNDTQEWADYLDKGQSNDYGRINQINVWSSADLVNWTNHGGIDAAGPSGLAKTANNSWAPAAVHRTVDGKEKFYLYFANSGGGIYVLTADSPVGPWTSPLPGALVSFSTPGVRGNTNPEARDVIWLFDPAVLIDDDGEGYLYFGGGTPNDDPDTPVNEQNDPGTGRVIKLGDDLISVEGEAQLVDAPSLFEDSGIHKVGDTYYYSYCSNFGNDDPRTGNGVINYMKSDSPMGPWTEDTYVGRAFNSQASFFPNTGGNNHHAVFQFGGEWFITYHAATLDVAADGSNKGFRNAQIDRIGIAADGTLTPAKGTWEGPGQRGTLDPYAGPVSAETIAWQAGTRQGFDGSSSFATSVPSSILTSVDDGDWTSLSQVDFGAAGASRVTADVRSKAGGTITVRTSSKRSDDDVVAVIDVPAATGTTTDAATWTPLSADLPAGALSGVEDVWFTFASADGSTPGEDLFDVRSWTFTSARPTPGTEPGTPGTATPTVPTVPTTPAPPVVATGPSVKVKAKGAVRVGQRVRLVITSDSGASEGRVRIAGRTYRFTLRDGRAVVRVAFPRAGKVKVVVRIGGDKTVERVRVKRR</sequence>
<accession>A0A6L7ETR2</accession>
<keyword evidence="5" id="KW-0119">Carbohydrate metabolism</keyword>
<dbReference type="Pfam" id="PF02018">
    <property type="entry name" value="CBM_4_9"/>
    <property type="match status" value="2"/>
</dbReference>
<dbReference type="GO" id="GO:0004553">
    <property type="term" value="F:hydrolase activity, hydrolyzing O-glycosyl compounds"/>
    <property type="evidence" value="ECO:0007669"/>
    <property type="project" value="InterPro"/>
</dbReference>
<dbReference type="InterPro" id="IPR003305">
    <property type="entry name" value="CenC_carb-bd"/>
</dbReference>
<keyword evidence="3 8" id="KW-0732">Signal</keyword>
<dbReference type="Proteomes" id="UP000473325">
    <property type="component" value="Unassembled WGS sequence"/>
</dbReference>
<feature type="domain" description="CBM6" evidence="9">
    <location>
        <begin position="749"/>
        <end position="892"/>
    </location>
</feature>
<evidence type="ECO:0000256" key="1">
    <source>
        <dbReference type="ARBA" id="ARBA00009865"/>
    </source>
</evidence>
<feature type="compositionally biased region" description="Low complexity" evidence="7">
    <location>
        <begin position="896"/>
        <end position="915"/>
    </location>
</feature>
<dbReference type="InterPro" id="IPR006584">
    <property type="entry name" value="Cellulose-bd_IV"/>
</dbReference>
<dbReference type="SMART" id="SM00606">
    <property type="entry name" value="CBD_IV"/>
    <property type="match status" value="1"/>
</dbReference>
<evidence type="ECO:0000313" key="10">
    <source>
        <dbReference type="EMBL" id="MXG89026.1"/>
    </source>
</evidence>
<keyword evidence="6" id="KW-0326">Glycosidase</keyword>
<evidence type="ECO:0000256" key="8">
    <source>
        <dbReference type="SAM" id="SignalP"/>
    </source>
</evidence>
<feature type="chain" id="PRO_5026873449" evidence="8">
    <location>
        <begin position="35"/>
        <end position="1007"/>
    </location>
</feature>
<evidence type="ECO:0000256" key="5">
    <source>
        <dbReference type="ARBA" id="ARBA00023277"/>
    </source>
</evidence>
<keyword evidence="11" id="KW-1185">Reference proteome</keyword>
<dbReference type="InterPro" id="IPR005084">
    <property type="entry name" value="CBM6"/>
</dbReference>
<evidence type="ECO:0000259" key="9">
    <source>
        <dbReference type="PROSITE" id="PS51175"/>
    </source>
</evidence>
<dbReference type="PANTHER" id="PTHR43772">
    <property type="entry name" value="ENDO-1,4-BETA-XYLANASE"/>
    <property type="match status" value="1"/>
</dbReference>
<dbReference type="SUPFAM" id="SSF49785">
    <property type="entry name" value="Galactose-binding domain-like"/>
    <property type="match status" value="3"/>
</dbReference>
<dbReference type="Gene3D" id="2.115.10.20">
    <property type="entry name" value="Glycosyl hydrolase domain, family 43"/>
    <property type="match status" value="1"/>
</dbReference>
<keyword evidence="4 10" id="KW-0378">Hydrolase</keyword>
<dbReference type="AlphaFoldDB" id="A0A6L7ETR2"/>
<dbReference type="RefSeq" id="WP_160876073.1">
    <property type="nucleotide sequence ID" value="NZ_WUEK01000003.1"/>
</dbReference>
<reference evidence="10 11" key="1">
    <citation type="submission" date="2019-12" db="EMBL/GenBank/DDBJ databases">
        <authorList>
            <person name="Kun Z."/>
        </authorList>
    </citation>
    <scope>NUCLEOTIDE SEQUENCE [LARGE SCALE GENOMIC DNA]</scope>
    <source>
        <strain evidence="10 11">YIM 123512</strain>
    </source>
</reference>
<keyword evidence="2" id="KW-0624">Polysaccharide degradation</keyword>
<evidence type="ECO:0000256" key="4">
    <source>
        <dbReference type="ARBA" id="ARBA00022801"/>
    </source>
</evidence>
<organism evidence="10 11">
    <name type="scientific">Nocardioides flavescens</name>
    <dbReference type="NCBI Taxonomy" id="2691959"/>
    <lineage>
        <taxon>Bacteria</taxon>
        <taxon>Bacillati</taxon>
        <taxon>Actinomycetota</taxon>
        <taxon>Actinomycetes</taxon>
        <taxon>Propionibacteriales</taxon>
        <taxon>Nocardioidaceae</taxon>
        <taxon>Nocardioides</taxon>
    </lineage>
</organism>
<evidence type="ECO:0000313" key="11">
    <source>
        <dbReference type="Proteomes" id="UP000473325"/>
    </source>
</evidence>
<gene>
    <name evidence="10" type="ORF">GRQ65_05630</name>
</gene>
<comment type="similarity">
    <text evidence="1">Belongs to the glycosyl hydrolase 43 family.</text>
</comment>
<dbReference type="InterPro" id="IPR008979">
    <property type="entry name" value="Galactose-bd-like_sf"/>
</dbReference>
<evidence type="ECO:0000256" key="7">
    <source>
        <dbReference type="SAM" id="MobiDB-lite"/>
    </source>
</evidence>
<dbReference type="PANTHER" id="PTHR43772:SF2">
    <property type="entry name" value="PUTATIVE (AFU_ORTHOLOGUE AFUA_2G04480)-RELATED"/>
    <property type="match status" value="1"/>
</dbReference>
<evidence type="ECO:0000256" key="2">
    <source>
        <dbReference type="ARBA" id="ARBA00022651"/>
    </source>
</evidence>
<feature type="compositionally biased region" description="Polar residues" evidence="7">
    <location>
        <begin position="243"/>
        <end position="260"/>
    </location>
</feature>
<dbReference type="InterPro" id="IPR023296">
    <property type="entry name" value="Glyco_hydro_beta-prop_sf"/>
</dbReference>
<feature type="region of interest" description="Disordered" evidence="7">
    <location>
        <begin position="895"/>
        <end position="915"/>
    </location>
</feature>
<dbReference type="EMBL" id="WUEK01000003">
    <property type="protein sequence ID" value="MXG89026.1"/>
    <property type="molecule type" value="Genomic_DNA"/>
</dbReference>
<name>A0A6L7ETR2_9ACTN</name>
<dbReference type="InterPro" id="IPR006710">
    <property type="entry name" value="Glyco_hydro_43"/>
</dbReference>
<dbReference type="CDD" id="cd04084">
    <property type="entry name" value="CBM6_xylanase-like"/>
    <property type="match status" value="1"/>
</dbReference>
<dbReference type="GO" id="GO:0045493">
    <property type="term" value="P:xylan catabolic process"/>
    <property type="evidence" value="ECO:0007669"/>
    <property type="project" value="UniProtKB-KW"/>
</dbReference>
<feature type="signal peptide" evidence="8">
    <location>
        <begin position="1"/>
        <end position="34"/>
    </location>
</feature>